<feature type="region of interest" description="Disordered" evidence="1">
    <location>
        <begin position="1"/>
        <end position="66"/>
    </location>
</feature>
<comment type="caution">
    <text evidence="2">The sequence shown here is derived from an EMBL/GenBank/DDBJ whole genome shotgun (WGS) entry which is preliminary data.</text>
</comment>
<reference evidence="2" key="1">
    <citation type="submission" date="2019-08" db="EMBL/GenBank/DDBJ databases">
        <authorList>
            <person name="Kucharzyk K."/>
            <person name="Murdoch R.W."/>
            <person name="Higgins S."/>
            <person name="Loffler F."/>
        </authorList>
    </citation>
    <scope>NUCLEOTIDE SEQUENCE</scope>
</reference>
<accession>A0A645CH42</accession>
<protein>
    <submittedName>
        <fullName evidence="2">Uncharacterized protein</fullName>
    </submittedName>
</protein>
<proteinExistence type="predicted"/>
<evidence type="ECO:0000313" key="2">
    <source>
        <dbReference type="EMBL" id="MPM76239.1"/>
    </source>
</evidence>
<organism evidence="2">
    <name type="scientific">bioreactor metagenome</name>
    <dbReference type="NCBI Taxonomy" id="1076179"/>
    <lineage>
        <taxon>unclassified sequences</taxon>
        <taxon>metagenomes</taxon>
        <taxon>ecological metagenomes</taxon>
    </lineage>
</organism>
<sequence length="103" mass="11088">MIGSGWARKEGKSVKSSNSIKTADAGATPKLTMSAKESNSTPILEETPSDRAVHPSKKSKAAASMTHMTTAEKFPLNAMTMAIQPENRFSKVIILGICFFIPF</sequence>
<dbReference type="EMBL" id="VSSQ01027151">
    <property type="protein sequence ID" value="MPM76239.1"/>
    <property type="molecule type" value="Genomic_DNA"/>
</dbReference>
<dbReference type="AlphaFoldDB" id="A0A645CH42"/>
<name>A0A645CH42_9ZZZZ</name>
<evidence type="ECO:0000256" key="1">
    <source>
        <dbReference type="SAM" id="MobiDB-lite"/>
    </source>
</evidence>
<gene>
    <name evidence="2" type="ORF">SDC9_123236</name>
</gene>